<feature type="transmembrane region" description="Helical" evidence="2">
    <location>
        <begin position="406"/>
        <end position="427"/>
    </location>
</feature>
<dbReference type="InterPro" id="IPR010090">
    <property type="entry name" value="Phage_tape_meas"/>
</dbReference>
<keyword evidence="2" id="KW-0472">Membrane</keyword>
<keyword evidence="5" id="KW-1185">Reference proteome</keyword>
<dbReference type="RefSeq" id="WP_012091543.1">
    <property type="nucleotide sequence ID" value="NC_009667.1"/>
</dbReference>
<dbReference type="NCBIfam" id="TIGR01760">
    <property type="entry name" value="tape_meas_TP901"/>
    <property type="match status" value="1"/>
</dbReference>
<dbReference type="eggNOG" id="COG5283">
    <property type="taxonomic scope" value="Bacteria"/>
</dbReference>
<keyword evidence="2" id="KW-1133">Transmembrane helix</keyword>
<organism evidence="4 5">
    <name type="scientific">Brucella anthropi (strain ATCC 49188 / DSM 6882 / CCUG 24695 / JCM 21032 / LMG 3331 / NBRC 15819 / NCTC 12168 / Alc 37)</name>
    <name type="common">Ochrobactrum anthropi</name>
    <dbReference type="NCBI Taxonomy" id="439375"/>
    <lineage>
        <taxon>Bacteria</taxon>
        <taxon>Pseudomonadati</taxon>
        <taxon>Pseudomonadota</taxon>
        <taxon>Alphaproteobacteria</taxon>
        <taxon>Hyphomicrobiales</taxon>
        <taxon>Brucellaceae</taxon>
        <taxon>Brucella/Ochrobactrum group</taxon>
        <taxon>Brucella</taxon>
    </lineage>
</organism>
<evidence type="ECO:0000256" key="2">
    <source>
        <dbReference type="SAM" id="Phobius"/>
    </source>
</evidence>
<dbReference type="STRING" id="439375.Oant_1488"/>
<sequence>MANLTSSLLVRLIDGVSKPATKAATALRSIGKAATDINGMQSRLNSAIDRNNKALDNARGRMVDAVAAFYTLKSALSAPLDAAMNLETQLEDIGQKANIPQERLGALGKQLRQVARETNQATSKMAQGMDTLVGFGANENDALGLLKPIGRAATAYRAEVDDLAKAGFAALDNLKVPATDFGKALDAMAQAGKEGAFELRDMAQYFPSLGAAYQGLKQKGVPAVADLSAALQIVRKGAGDSEEAATNLANVLQKINAPQTRKAFDKMGVDLEKSMKKAMDKGMTPIEAIAEITNRTLKGDLGKLGDLFQDAQVQKGLRPLIQNILEYRRIRAEAMKAQGVVEEDYQRRLKTSRGFADRLRATIENLNASLGVALLPAFNDIADAVSLAATKLAEFAEANPKLTRSIVLVTSALIGLRIALTALNFVGLMAKGGALSVLSLGLRGIAPAAFVASKVLMGPLRKSLSVASGYFGTLALRSRLATAATGKAPGVFARLADAGIVAGRGLLRMLNPLNLLRGGFSILRGAAVALRGALMFTGVGAVLAGIAAAGTLIYNNWEGLKSFFVGVGEGFVKALEPVKPIIEPIAKFSTDIFNSISNLLGPLGATNAEWKSWGETVGGVVGGAVSTIIEKISTLVGWLRSGVEAAGKLMSALSGPVGPSGLPYTVTGGSDGSGGVNTPSYMGGAIVPDGKRAKGGPISAGSTYLTGEDGPEIITPSRNGYVHPNGKAPGGFAGSTRASAAGSRFQFGDIHIHGVSNPESVGRKLNDAIEAQLRGIHSDWD</sequence>
<proteinExistence type="predicted"/>
<evidence type="ECO:0000313" key="5">
    <source>
        <dbReference type="Proteomes" id="UP000002301"/>
    </source>
</evidence>
<keyword evidence="2" id="KW-0812">Transmembrane</keyword>
<dbReference type="AlphaFoldDB" id="A6WZ01"/>
<accession>A6WZ01</accession>
<dbReference type="PANTHER" id="PTHR37813">
    <property type="entry name" value="FELS-2 PROPHAGE PROTEIN"/>
    <property type="match status" value="1"/>
</dbReference>
<evidence type="ECO:0000259" key="3">
    <source>
        <dbReference type="Pfam" id="PF10145"/>
    </source>
</evidence>
<protein>
    <submittedName>
        <fullName evidence="4">Phage tail tape measure protein, TP901 family</fullName>
    </submittedName>
</protein>
<dbReference type="Proteomes" id="UP000002301">
    <property type="component" value="Chromosome 1"/>
</dbReference>
<evidence type="ECO:0000313" key="4">
    <source>
        <dbReference type="EMBL" id="ABS14205.1"/>
    </source>
</evidence>
<dbReference type="Pfam" id="PF10145">
    <property type="entry name" value="PhageMin_Tail"/>
    <property type="match status" value="1"/>
</dbReference>
<dbReference type="HOGENOM" id="CLU_010284_1_0_5"/>
<feature type="domain" description="Phage tail tape measure protein" evidence="3">
    <location>
        <begin position="110"/>
        <end position="294"/>
    </location>
</feature>
<dbReference type="KEGG" id="oan:Oant_1488"/>
<dbReference type="PATRIC" id="fig|439375.7.peg.1558"/>
<gene>
    <name evidence="4" type="ordered locus">Oant_1488</name>
</gene>
<dbReference type="PANTHER" id="PTHR37813:SF1">
    <property type="entry name" value="FELS-2 PROPHAGE PROTEIN"/>
    <property type="match status" value="1"/>
</dbReference>
<name>A6WZ01_BRUA4</name>
<keyword evidence="1" id="KW-1188">Viral release from host cell</keyword>
<reference evidence="4 5" key="1">
    <citation type="journal article" date="2011" name="J. Bacteriol.">
        <title>Genome of Ochrobactrum anthropi ATCC 49188 T, a versatile opportunistic pathogen and symbiont of several eukaryotic hosts.</title>
        <authorList>
            <person name="Chain P.S."/>
            <person name="Lang D.M."/>
            <person name="Comerci D.J."/>
            <person name="Malfatti S.A."/>
            <person name="Vergez L.M."/>
            <person name="Shin M."/>
            <person name="Ugalde R.A."/>
            <person name="Garcia E."/>
            <person name="Tolmasky M.E."/>
        </authorList>
    </citation>
    <scope>NUCLEOTIDE SEQUENCE [LARGE SCALE GENOMIC DNA]</scope>
    <source>
        <strain evidence="5">ATCC 49188 / DSM 6882 / CCUG 24695 / JCM 21032 / LMG 3331 / NBRC 15819 / NCTC 12168 / Alc 37</strain>
    </source>
</reference>
<evidence type="ECO:0000256" key="1">
    <source>
        <dbReference type="ARBA" id="ARBA00022612"/>
    </source>
</evidence>
<dbReference type="EMBL" id="CP000758">
    <property type="protein sequence ID" value="ABS14205.1"/>
    <property type="molecule type" value="Genomic_DNA"/>
</dbReference>
<feature type="transmembrane region" description="Helical" evidence="2">
    <location>
        <begin position="533"/>
        <end position="554"/>
    </location>
</feature>